<reference evidence="2 3" key="1">
    <citation type="submission" date="2020-06" db="EMBL/GenBank/DDBJ databases">
        <title>The yeast mating-type switching endonuclease HO is a domesticated member of an unorthodox homing genetic element family.</title>
        <authorList>
            <person name="Coughlan A.Y."/>
            <person name="Lombardi L."/>
            <person name="Braun-Galleani S."/>
            <person name="Martos A.R."/>
            <person name="Galeote V."/>
            <person name="Bigey F."/>
            <person name="Dequin S."/>
            <person name="Byrne K.P."/>
            <person name="Wolfe K.H."/>
        </authorList>
    </citation>
    <scope>NUCLEOTIDE SEQUENCE [LARGE SCALE GENOMIC DNA]</scope>
    <source>
        <strain evidence="2 3">CBS2947</strain>
    </source>
</reference>
<feature type="compositionally biased region" description="Polar residues" evidence="1">
    <location>
        <begin position="567"/>
        <end position="583"/>
    </location>
</feature>
<sequence>MSEQVERKKSYRWVSAGQASYDGADWNSSDDSSGEERANGNGVRRDNTLARLPALPKLNYNEEGSEDERVEDDNNEGKRQFNVPQTTRPQSRAVEDRERSSIMLDSPGLVKSVSRNSSKSSVQVRRPPVNEDLESLMVQISKEMTPKVEHSEEFDEKQHFDEPESGSSVDLERGSLNSSHLEDELQVSKDGYFSKFIQTKDEDDYMSDDGSSRHSSVEQTCPVPSVAETTNKQGGDGPIRSLDEDTVIDQDRKDEEISPVKEDSRGLEPSSDGDAYLSSEEGDDDALSYTHSINYQAGGSVSAGKQDTDNEDVVISRQDEDSDDSDEEIRVSKSGYFNKMIQSDDDVSRDEQDSFDEERTIPETINSSTASQAGIPVDEAIPAARKPNENESMEDDLVVDKPVEDEESQVNQVIASNHQQAELKDTEALMTPIINEQDGNEGDEQDREGSEKEEDSTPKNAEELPSTRQSINLGKWKPDMSAFKKDFVQETSNNPPPGFVYDETGNLVDLTPSSMKPRVVSTYSEIASSWNAFPSVGNEDLETVRDTKTLYDNNTIHNVPGIISNNQNLPPLPSITSGVASNESSDEPKSLGTCTSTTLTLDGESRRAPLQTHFKEVFTVPAPDTKDIAKVTGENTIPSLDINKIVSSKKSHGDKIEQLRAYSKQLQDYDTGIQTWLGYTLKSSSKTDRDFIFDEYKVSTHVRDAYAHADELSKKHTVSNTVANVNQNVSHLTKKVFAHSKKSRGLFSSIGKKRV</sequence>
<feature type="compositionally biased region" description="Basic and acidic residues" evidence="1">
    <location>
        <begin position="447"/>
        <end position="462"/>
    </location>
</feature>
<evidence type="ECO:0000256" key="1">
    <source>
        <dbReference type="SAM" id="MobiDB-lite"/>
    </source>
</evidence>
<dbReference type="PRINTS" id="PR02076">
    <property type="entry name" value="PROTEINFYV8"/>
</dbReference>
<feature type="region of interest" description="Disordered" evidence="1">
    <location>
        <begin position="1"/>
        <end position="187"/>
    </location>
</feature>
<feature type="compositionally biased region" description="Basic and acidic residues" evidence="1">
    <location>
        <begin position="34"/>
        <end position="48"/>
    </location>
</feature>
<dbReference type="InterPro" id="IPR026248">
    <property type="entry name" value="Fyv8"/>
</dbReference>
<evidence type="ECO:0000313" key="2">
    <source>
        <dbReference type="EMBL" id="QLQ81145.1"/>
    </source>
</evidence>
<feature type="compositionally biased region" description="Basic and acidic residues" evidence="1">
    <location>
        <begin position="249"/>
        <end position="266"/>
    </location>
</feature>
<keyword evidence="3" id="KW-1185">Reference proteome</keyword>
<dbReference type="Proteomes" id="UP000510647">
    <property type="component" value="Chromosome 5"/>
</dbReference>
<feature type="compositionally biased region" description="Basic and acidic residues" evidence="1">
    <location>
        <begin position="349"/>
        <end position="361"/>
    </location>
</feature>
<feature type="compositionally biased region" description="Basic and acidic residues" evidence="1">
    <location>
        <begin position="144"/>
        <end position="162"/>
    </location>
</feature>
<dbReference type="AlphaFoldDB" id="A0A7H9HXC2"/>
<gene>
    <name evidence="2" type="ORF">HG537_0E05000</name>
</gene>
<evidence type="ECO:0008006" key="4">
    <source>
        <dbReference type="Google" id="ProtNLM"/>
    </source>
</evidence>
<evidence type="ECO:0000313" key="3">
    <source>
        <dbReference type="Proteomes" id="UP000510647"/>
    </source>
</evidence>
<proteinExistence type="predicted"/>
<feature type="compositionally biased region" description="Low complexity" evidence="1">
    <location>
        <begin position="110"/>
        <end position="126"/>
    </location>
</feature>
<protein>
    <recommendedName>
        <fullName evidence="4">Protein FYV8</fullName>
    </recommendedName>
</protein>
<accession>A0A7H9HXC2</accession>
<name>A0A7H9HXC2_9SACH</name>
<dbReference type="OrthoDB" id="4081733at2759"/>
<feature type="region of interest" description="Disordered" evidence="1">
    <location>
        <begin position="567"/>
        <end position="594"/>
    </location>
</feature>
<feature type="compositionally biased region" description="Polar residues" evidence="1">
    <location>
        <begin position="363"/>
        <end position="372"/>
    </location>
</feature>
<feature type="compositionally biased region" description="Polar residues" evidence="1">
    <location>
        <begin position="289"/>
        <end position="305"/>
    </location>
</feature>
<feature type="region of interest" description="Disordered" evidence="1">
    <location>
        <begin position="416"/>
        <end position="471"/>
    </location>
</feature>
<feature type="compositionally biased region" description="Acidic residues" evidence="1">
    <location>
        <begin position="63"/>
        <end position="74"/>
    </location>
</feature>
<feature type="region of interest" description="Disordered" evidence="1">
    <location>
        <begin position="202"/>
        <end position="376"/>
    </location>
</feature>
<organism evidence="2 3">
    <name type="scientific">Torulaspora globosa</name>
    <dbReference type="NCBI Taxonomy" id="48254"/>
    <lineage>
        <taxon>Eukaryota</taxon>
        <taxon>Fungi</taxon>
        <taxon>Dikarya</taxon>
        <taxon>Ascomycota</taxon>
        <taxon>Saccharomycotina</taxon>
        <taxon>Saccharomycetes</taxon>
        <taxon>Saccharomycetales</taxon>
        <taxon>Saccharomycetaceae</taxon>
        <taxon>Torulaspora</taxon>
    </lineage>
</organism>
<dbReference type="EMBL" id="CP059271">
    <property type="protein sequence ID" value="QLQ81145.1"/>
    <property type="molecule type" value="Genomic_DNA"/>
</dbReference>